<dbReference type="CDD" id="cd16018">
    <property type="entry name" value="Enpp"/>
    <property type="match status" value="1"/>
</dbReference>
<dbReference type="PANTHER" id="PTHR10151:SF120">
    <property type="entry name" value="BIS(5'-ADENOSYL)-TRIPHOSPHATASE"/>
    <property type="match status" value="1"/>
</dbReference>
<feature type="signal peptide" evidence="1">
    <location>
        <begin position="1"/>
        <end position="19"/>
    </location>
</feature>
<dbReference type="PANTHER" id="PTHR10151">
    <property type="entry name" value="ECTONUCLEOTIDE PYROPHOSPHATASE/PHOSPHODIESTERASE"/>
    <property type="match status" value="1"/>
</dbReference>
<evidence type="ECO:0000256" key="1">
    <source>
        <dbReference type="SAM" id="SignalP"/>
    </source>
</evidence>
<dbReference type="RefSeq" id="WP_055438993.1">
    <property type="nucleotide sequence ID" value="NZ_CYHB01000003.1"/>
</dbReference>
<feature type="chain" id="PRO_5005503776" evidence="1">
    <location>
        <begin position="20"/>
        <end position="407"/>
    </location>
</feature>
<dbReference type="InterPro" id="IPR002591">
    <property type="entry name" value="Phosphodiest/P_Trfase"/>
</dbReference>
<accession>A0A0K6H4K9</accession>
<gene>
    <name evidence="2" type="ORF">Ga0061064_1328</name>
</gene>
<dbReference type="Gene3D" id="3.30.1360.180">
    <property type="match status" value="1"/>
</dbReference>
<dbReference type="Pfam" id="PF01663">
    <property type="entry name" value="Phosphodiest"/>
    <property type="match status" value="1"/>
</dbReference>
<dbReference type="EMBL" id="CYHB01000003">
    <property type="protein sequence ID" value="CUA85841.1"/>
    <property type="molecule type" value="Genomic_DNA"/>
</dbReference>
<dbReference type="Proteomes" id="UP000182598">
    <property type="component" value="Unassembled WGS sequence"/>
</dbReference>
<dbReference type="OrthoDB" id="9771966at2"/>
<keyword evidence="3" id="KW-1185">Reference proteome</keyword>
<dbReference type="InterPro" id="IPR017850">
    <property type="entry name" value="Alkaline_phosphatase_core_sf"/>
</dbReference>
<evidence type="ECO:0000313" key="2">
    <source>
        <dbReference type="EMBL" id="CUA85841.1"/>
    </source>
</evidence>
<dbReference type="GO" id="GO:0016787">
    <property type="term" value="F:hydrolase activity"/>
    <property type="evidence" value="ECO:0007669"/>
    <property type="project" value="UniProtKB-ARBA"/>
</dbReference>
<name>A0A0K6H4K9_9GAMM</name>
<dbReference type="SUPFAM" id="SSF53649">
    <property type="entry name" value="Alkaline phosphatase-like"/>
    <property type="match status" value="1"/>
</dbReference>
<evidence type="ECO:0000313" key="3">
    <source>
        <dbReference type="Proteomes" id="UP000182598"/>
    </source>
</evidence>
<keyword evidence="1" id="KW-0732">Signal</keyword>
<dbReference type="Gene3D" id="3.40.720.10">
    <property type="entry name" value="Alkaline Phosphatase, subunit A"/>
    <property type="match status" value="1"/>
</dbReference>
<proteinExistence type="predicted"/>
<dbReference type="AlphaFoldDB" id="A0A0K6H4K9"/>
<reference evidence="3" key="1">
    <citation type="submission" date="2015-08" db="EMBL/GenBank/DDBJ databases">
        <authorList>
            <person name="Varghese N."/>
        </authorList>
    </citation>
    <scope>NUCLEOTIDE SEQUENCE [LARGE SCALE GENOMIC DNA]</scope>
    <source>
        <strain evidence="3">DSM 27808</strain>
    </source>
</reference>
<organism evidence="2 3">
    <name type="scientific">Pseudidiomarina woesei</name>
    <dbReference type="NCBI Taxonomy" id="1381080"/>
    <lineage>
        <taxon>Bacteria</taxon>
        <taxon>Pseudomonadati</taxon>
        <taxon>Pseudomonadota</taxon>
        <taxon>Gammaproteobacteria</taxon>
        <taxon>Alteromonadales</taxon>
        <taxon>Idiomarinaceae</taxon>
        <taxon>Pseudidiomarina</taxon>
    </lineage>
</organism>
<protein>
    <submittedName>
        <fullName evidence="2">Predicted pyrophosphatase or phosphodiesterase, AlkP superfamily</fullName>
    </submittedName>
</protein>
<sequence length="407" mass="45478">MRYFGAIFLTLFVTGVATANTAQPNSEQTVVLISIDGFRHDYIELHGAPNIAKIAQQGIRAEGLIPVYPSKTFPNHLSIVTGQYPSNHGIVDNNFYDTERKQHYKMGDGVQDSTWLTTLPIWNLAEFQGVKAATFFWPESEARINGRTASYYYKYSTPTPNRQRIDQIVQWLKLPKAARPRLVTGYFSVVDTMGHRFGPEAPQVGKAVQHVDQLIGELWQRLQTEVDEPVNLILVSDHGMSQIKAEAMIDYSAFNIDEQLFEVVNGATRLMIYAHESTTTEQINVLKQRLQAAKNGQYWLETEAQLAQLGVTETARKPAIILGTKAPAIFTSRPPEKRKDGGTHGYHSNRDMDGIFIAAGPAIKAKAPLQRFSNIHIYPFMAQLLGLELLSPIDGDAKVLAPLLKQD</sequence>